<keyword evidence="7" id="KW-0460">Magnesium</keyword>
<feature type="transmembrane region" description="Helical" evidence="8">
    <location>
        <begin position="98"/>
        <end position="114"/>
    </location>
</feature>
<dbReference type="GO" id="GO:0016780">
    <property type="term" value="F:phosphotransferase activity, for other substituted phosphate groups"/>
    <property type="evidence" value="ECO:0007669"/>
    <property type="project" value="InterPro"/>
</dbReference>
<dbReference type="AlphaFoldDB" id="A0A7W4Z9M4"/>
<reference evidence="9 10" key="1">
    <citation type="submission" date="2020-08" db="EMBL/GenBank/DDBJ databases">
        <title>Genomic Encyclopedia of Type Strains, Phase III (KMG-III): the genomes of soil and plant-associated and newly described type strains.</title>
        <authorList>
            <person name="Whitman W."/>
        </authorList>
    </citation>
    <scope>NUCLEOTIDE SEQUENCE [LARGE SCALE GENOMIC DNA]</scope>
    <source>
        <strain evidence="9 10">CECT 8799</strain>
    </source>
</reference>
<dbReference type="PANTHER" id="PTHR22926">
    <property type="entry name" value="PHOSPHO-N-ACETYLMURAMOYL-PENTAPEPTIDE-TRANSFERASE"/>
    <property type="match status" value="1"/>
</dbReference>
<keyword evidence="2" id="KW-1003">Cell membrane</keyword>
<dbReference type="GO" id="GO:0071555">
    <property type="term" value="P:cell wall organization"/>
    <property type="evidence" value="ECO:0007669"/>
    <property type="project" value="TreeGrafter"/>
</dbReference>
<dbReference type="Proteomes" id="UP000535937">
    <property type="component" value="Unassembled WGS sequence"/>
</dbReference>
<dbReference type="CDD" id="cd06854">
    <property type="entry name" value="GT_WbpL_WbcO_like"/>
    <property type="match status" value="1"/>
</dbReference>
<keyword evidence="5 8" id="KW-1133">Transmembrane helix</keyword>
<feature type="transmembrane region" description="Helical" evidence="8">
    <location>
        <begin position="272"/>
        <end position="293"/>
    </location>
</feature>
<dbReference type="Pfam" id="PF00953">
    <property type="entry name" value="Glycos_transf_4"/>
    <property type="match status" value="1"/>
</dbReference>
<feature type="transmembrane region" description="Helical" evidence="8">
    <location>
        <begin position="194"/>
        <end position="214"/>
    </location>
</feature>
<evidence type="ECO:0000256" key="7">
    <source>
        <dbReference type="PIRSR" id="PIRSR600715-1"/>
    </source>
</evidence>
<organism evidence="9 10">
    <name type="scientific">Microbulbifer rhizosphaerae</name>
    <dbReference type="NCBI Taxonomy" id="1562603"/>
    <lineage>
        <taxon>Bacteria</taxon>
        <taxon>Pseudomonadati</taxon>
        <taxon>Pseudomonadota</taxon>
        <taxon>Gammaproteobacteria</taxon>
        <taxon>Cellvibrionales</taxon>
        <taxon>Microbulbiferaceae</taxon>
        <taxon>Microbulbifer</taxon>
    </lineage>
</organism>
<comment type="caution">
    <text evidence="9">The sequence shown here is derived from an EMBL/GenBank/DDBJ whole genome shotgun (WGS) entry which is preliminary data.</text>
</comment>
<evidence type="ECO:0000256" key="4">
    <source>
        <dbReference type="ARBA" id="ARBA00022692"/>
    </source>
</evidence>
<name>A0A7W4Z9M4_9GAMM</name>
<feature type="binding site" evidence="7">
    <location>
        <position position="138"/>
    </location>
    <ligand>
        <name>Mg(2+)</name>
        <dbReference type="ChEBI" id="CHEBI:18420"/>
    </ligand>
</feature>
<dbReference type="InterPro" id="IPR000715">
    <property type="entry name" value="Glycosyl_transferase_4"/>
</dbReference>
<comment type="subcellular location">
    <subcellularLocation>
        <location evidence="1">Cell membrane</location>
        <topology evidence="1">Multi-pass membrane protein</topology>
    </subcellularLocation>
</comment>
<keyword evidence="4 8" id="KW-0812">Transmembrane</keyword>
<feature type="transmembrane region" description="Helical" evidence="8">
    <location>
        <begin position="73"/>
        <end position="91"/>
    </location>
</feature>
<gene>
    <name evidence="9" type="ORF">FHS09_001219</name>
</gene>
<accession>A0A7W4Z9M4</accession>
<feature type="transmembrane region" description="Helical" evidence="8">
    <location>
        <begin position="220"/>
        <end position="242"/>
    </location>
</feature>
<comment type="cofactor">
    <cofactor evidence="7">
        <name>Mg(2+)</name>
        <dbReference type="ChEBI" id="CHEBI:18420"/>
    </cofactor>
</comment>
<evidence type="ECO:0000256" key="3">
    <source>
        <dbReference type="ARBA" id="ARBA00022679"/>
    </source>
</evidence>
<evidence type="ECO:0000313" key="9">
    <source>
        <dbReference type="EMBL" id="MBB3060404.1"/>
    </source>
</evidence>
<feature type="transmembrane region" description="Helical" evidence="8">
    <location>
        <begin position="146"/>
        <end position="164"/>
    </location>
</feature>
<feature type="transmembrane region" description="Helical" evidence="8">
    <location>
        <begin position="170"/>
        <end position="187"/>
    </location>
</feature>
<keyword evidence="6 8" id="KW-0472">Membrane</keyword>
<dbReference type="EMBL" id="JACHWZ010000004">
    <property type="protein sequence ID" value="MBB3060404.1"/>
    <property type="molecule type" value="Genomic_DNA"/>
</dbReference>
<dbReference type="PANTHER" id="PTHR22926:SF3">
    <property type="entry name" value="UNDECAPRENYL-PHOSPHATE ALPHA-N-ACETYLGLUCOSAMINYL 1-PHOSPHATE TRANSFERASE"/>
    <property type="match status" value="1"/>
</dbReference>
<feature type="binding site" evidence="7">
    <location>
        <position position="198"/>
    </location>
    <ligand>
        <name>Mg(2+)</name>
        <dbReference type="ChEBI" id="CHEBI:18420"/>
    </ligand>
</feature>
<feature type="transmembrane region" description="Helical" evidence="8">
    <location>
        <begin position="120"/>
        <end position="139"/>
    </location>
</feature>
<evidence type="ECO:0000313" key="10">
    <source>
        <dbReference type="Proteomes" id="UP000535937"/>
    </source>
</evidence>
<dbReference type="GO" id="GO:0046872">
    <property type="term" value="F:metal ion binding"/>
    <property type="evidence" value="ECO:0007669"/>
    <property type="project" value="UniProtKB-KW"/>
</dbReference>
<evidence type="ECO:0000256" key="1">
    <source>
        <dbReference type="ARBA" id="ARBA00004651"/>
    </source>
</evidence>
<evidence type="ECO:0000256" key="5">
    <source>
        <dbReference type="ARBA" id="ARBA00022989"/>
    </source>
</evidence>
<evidence type="ECO:0000256" key="2">
    <source>
        <dbReference type="ARBA" id="ARBA00022475"/>
    </source>
</evidence>
<sequence length="296" mass="32360">MSGLPGNWFFLVPLAGAVSYGVMVLLLSRMRELALDLPNHRSLHEAPVPRTGGWALLAGCALALMLSPAVLPVSVFTGFGLLLAVSALDDLRHVSARVRLPVHLLSVALLIVGLPQPLAWWWYPLLLVAGVWMINLYNFMDGMDGLAGSMTAVGFATLGLICAWRGQGDLVGICALLVVTALVFLRHNWPPANIFLGDAGSTAIGLAVVAVSLFGWQRGAFGLLMPVVVFAPFWLDATVTLLRRMVAGKRWWEAHREHFYQRSALRIGVKRTLYRQLGFMLFTSILALMLMLFDLG</sequence>
<dbReference type="GO" id="GO:0009103">
    <property type="term" value="P:lipopolysaccharide biosynthetic process"/>
    <property type="evidence" value="ECO:0007669"/>
    <property type="project" value="TreeGrafter"/>
</dbReference>
<keyword evidence="10" id="KW-1185">Reference proteome</keyword>
<feature type="transmembrane region" description="Helical" evidence="8">
    <location>
        <begin position="6"/>
        <end position="27"/>
    </location>
</feature>
<dbReference type="RefSeq" id="WP_183457749.1">
    <property type="nucleotide sequence ID" value="NZ_JACHWZ010000004.1"/>
</dbReference>
<dbReference type="GO" id="GO:0005886">
    <property type="term" value="C:plasma membrane"/>
    <property type="evidence" value="ECO:0007669"/>
    <property type="project" value="UniProtKB-SubCell"/>
</dbReference>
<evidence type="ECO:0000256" key="8">
    <source>
        <dbReference type="SAM" id="Phobius"/>
    </source>
</evidence>
<evidence type="ECO:0000256" key="6">
    <source>
        <dbReference type="ARBA" id="ARBA00023136"/>
    </source>
</evidence>
<proteinExistence type="predicted"/>
<keyword evidence="7" id="KW-0479">Metal-binding</keyword>
<protein>
    <submittedName>
        <fullName evidence="9">UDP-N-acetylmuramyl pentapeptide phosphotransferase/UDP-N-acetylglucosamine-1-phosphate transferase</fullName>
    </submittedName>
</protein>
<dbReference type="GO" id="GO:0044038">
    <property type="term" value="P:cell wall macromolecule biosynthetic process"/>
    <property type="evidence" value="ECO:0007669"/>
    <property type="project" value="TreeGrafter"/>
</dbReference>
<keyword evidence="3 9" id="KW-0808">Transferase</keyword>